<feature type="domain" description="Glycosyltransferase subfamily 4-like N-terminal" evidence="1">
    <location>
        <begin position="20"/>
        <end position="172"/>
    </location>
</feature>
<dbReference type="PANTHER" id="PTHR45947:SF3">
    <property type="entry name" value="SULFOQUINOVOSYL TRANSFERASE SQD2"/>
    <property type="match status" value="1"/>
</dbReference>
<dbReference type="Pfam" id="PF13439">
    <property type="entry name" value="Glyco_transf_4"/>
    <property type="match status" value="1"/>
</dbReference>
<dbReference type="CDD" id="cd03814">
    <property type="entry name" value="GT4-like"/>
    <property type="match status" value="1"/>
</dbReference>
<accession>A0ABR7RJJ4</accession>
<organism evidence="2 3">
    <name type="scientific">Teichococcus aerophilus</name>
    <dbReference type="NCBI Taxonomy" id="1224513"/>
    <lineage>
        <taxon>Bacteria</taxon>
        <taxon>Pseudomonadati</taxon>
        <taxon>Pseudomonadota</taxon>
        <taxon>Alphaproteobacteria</taxon>
        <taxon>Acetobacterales</taxon>
        <taxon>Roseomonadaceae</taxon>
        <taxon>Roseomonas</taxon>
    </lineage>
</organism>
<dbReference type="InterPro" id="IPR028098">
    <property type="entry name" value="Glyco_trans_4-like_N"/>
</dbReference>
<gene>
    <name evidence="2" type="ORF">IBL26_05605</name>
</gene>
<sequence length="355" mass="38538">MQPGVPTRLLIISDAWFPQVNGVVRTLSVVVDHLRAGGDTVEVIGPERFPTIATPGYAEIRLALLPRRRLARLMDAFRPDAVHIATEGPLGWAARAICLRRGWRFTTSFHTRFPDYVHARTKVPKAWSWALMRHFHRPSSAVLVATPSLAREMEERGFHNLAPWSRGVDLERFKPQPRAAWDGLPRPVFLYAGRIAVEKNIEAFLALDLPGSKAVVGDGPQRAALQAKYPRAHFTGRLENGKLAAAYAGADVFVFPSRTDTFGLVLLEALAAGTPVAAFPVTGPIDVIGTAPQPVGALDEDLRAACLKALEADPAACRRYAEGWSWAACAARFRETLTPAMPPAAGAAPLRPAAA</sequence>
<reference evidence="2 3" key="1">
    <citation type="journal article" date="2013" name="Int. J. Syst. Evol. Microbiol.">
        <title>Roseomonas aerophila sp. nov., isolated from air.</title>
        <authorList>
            <person name="Kim S.J."/>
            <person name="Weon H.Y."/>
            <person name="Ahn J.H."/>
            <person name="Hong S.B."/>
            <person name="Seok S.J."/>
            <person name="Whang K.S."/>
            <person name="Kwon S.W."/>
        </authorList>
    </citation>
    <scope>NUCLEOTIDE SEQUENCE [LARGE SCALE GENOMIC DNA]</scope>
    <source>
        <strain evidence="2 3">NBRC 108923</strain>
    </source>
</reference>
<dbReference type="InterPro" id="IPR050194">
    <property type="entry name" value="Glycosyltransferase_grp1"/>
</dbReference>
<dbReference type="PANTHER" id="PTHR45947">
    <property type="entry name" value="SULFOQUINOVOSYL TRANSFERASE SQD2"/>
    <property type="match status" value="1"/>
</dbReference>
<keyword evidence="3" id="KW-1185">Reference proteome</keyword>
<proteinExistence type="predicted"/>
<dbReference type="Proteomes" id="UP000626026">
    <property type="component" value="Unassembled WGS sequence"/>
</dbReference>
<dbReference type="SUPFAM" id="SSF53756">
    <property type="entry name" value="UDP-Glycosyltransferase/glycogen phosphorylase"/>
    <property type="match status" value="1"/>
</dbReference>
<dbReference type="Pfam" id="PF13692">
    <property type="entry name" value="Glyco_trans_1_4"/>
    <property type="match status" value="1"/>
</dbReference>
<dbReference type="RefSeq" id="WP_187783519.1">
    <property type="nucleotide sequence ID" value="NZ_JACTVA010000006.1"/>
</dbReference>
<evidence type="ECO:0000313" key="3">
    <source>
        <dbReference type="Proteomes" id="UP000626026"/>
    </source>
</evidence>
<comment type="caution">
    <text evidence="2">The sequence shown here is derived from an EMBL/GenBank/DDBJ whole genome shotgun (WGS) entry which is preliminary data.</text>
</comment>
<dbReference type="EMBL" id="JACTVA010000006">
    <property type="protein sequence ID" value="MBC9206302.1"/>
    <property type="molecule type" value="Genomic_DNA"/>
</dbReference>
<dbReference type="Gene3D" id="3.40.50.2000">
    <property type="entry name" value="Glycogen Phosphorylase B"/>
    <property type="match status" value="2"/>
</dbReference>
<name>A0ABR7RJJ4_9PROT</name>
<protein>
    <submittedName>
        <fullName evidence="2">Glycosyltransferase family 1 protein</fullName>
    </submittedName>
</protein>
<evidence type="ECO:0000259" key="1">
    <source>
        <dbReference type="Pfam" id="PF13439"/>
    </source>
</evidence>
<evidence type="ECO:0000313" key="2">
    <source>
        <dbReference type="EMBL" id="MBC9206302.1"/>
    </source>
</evidence>